<feature type="region of interest" description="Disordered" evidence="2">
    <location>
        <begin position="20"/>
        <end position="47"/>
    </location>
</feature>
<sequence>MPQEVDDFLKSCEQVDLPINPPRSKFFQDLFPQTERNNDKGQSDEHKDCPLAFKTKWLEEELDAHKQAMKEHLVERMKSLYERDCTIKTQCFHIVALDQSVQELVEERTNLIQQITDLRNQLEAFTSRDWQSLSGTKKKRKLSE</sequence>
<protein>
    <submittedName>
        <fullName evidence="3">Uncharacterized protein</fullName>
    </submittedName>
</protein>
<accession>A0A9P9D6A2</accession>
<dbReference type="AlphaFoldDB" id="A0A9P9D6A2"/>
<reference evidence="3" key="1">
    <citation type="journal article" date="2021" name="Nat. Commun.">
        <title>Genetic determinants of endophytism in the Arabidopsis root mycobiome.</title>
        <authorList>
            <person name="Mesny F."/>
            <person name="Miyauchi S."/>
            <person name="Thiergart T."/>
            <person name="Pickel B."/>
            <person name="Atanasova L."/>
            <person name="Karlsson M."/>
            <person name="Huettel B."/>
            <person name="Barry K.W."/>
            <person name="Haridas S."/>
            <person name="Chen C."/>
            <person name="Bauer D."/>
            <person name="Andreopoulos W."/>
            <person name="Pangilinan J."/>
            <person name="LaButti K."/>
            <person name="Riley R."/>
            <person name="Lipzen A."/>
            <person name="Clum A."/>
            <person name="Drula E."/>
            <person name="Henrissat B."/>
            <person name="Kohler A."/>
            <person name="Grigoriev I.V."/>
            <person name="Martin F.M."/>
            <person name="Hacquard S."/>
        </authorList>
    </citation>
    <scope>NUCLEOTIDE SEQUENCE</scope>
    <source>
        <strain evidence="3">MPI-CAGE-AT-0147</strain>
    </source>
</reference>
<dbReference type="OrthoDB" id="5101820at2759"/>
<dbReference type="Proteomes" id="UP000738349">
    <property type="component" value="Unassembled WGS sequence"/>
</dbReference>
<evidence type="ECO:0000256" key="2">
    <source>
        <dbReference type="SAM" id="MobiDB-lite"/>
    </source>
</evidence>
<dbReference type="EMBL" id="JAGMUV010000034">
    <property type="protein sequence ID" value="KAH7113530.1"/>
    <property type="molecule type" value="Genomic_DNA"/>
</dbReference>
<feature type="compositionally biased region" description="Basic and acidic residues" evidence="2">
    <location>
        <begin position="36"/>
        <end position="47"/>
    </location>
</feature>
<comment type="caution">
    <text evidence="3">The sequence shown here is derived from an EMBL/GenBank/DDBJ whole genome shotgun (WGS) entry which is preliminary data.</text>
</comment>
<keyword evidence="4" id="KW-1185">Reference proteome</keyword>
<organism evidence="3 4">
    <name type="scientific">Dactylonectria macrodidyma</name>
    <dbReference type="NCBI Taxonomy" id="307937"/>
    <lineage>
        <taxon>Eukaryota</taxon>
        <taxon>Fungi</taxon>
        <taxon>Dikarya</taxon>
        <taxon>Ascomycota</taxon>
        <taxon>Pezizomycotina</taxon>
        <taxon>Sordariomycetes</taxon>
        <taxon>Hypocreomycetidae</taxon>
        <taxon>Hypocreales</taxon>
        <taxon>Nectriaceae</taxon>
        <taxon>Dactylonectria</taxon>
    </lineage>
</organism>
<evidence type="ECO:0000313" key="3">
    <source>
        <dbReference type="EMBL" id="KAH7113530.1"/>
    </source>
</evidence>
<gene>
    <name evidence="3" type="ORF">EDB81DRAFT_669992</name>
</gene>
<proteinExistence type="predicted"/>
<keyword evidence="1" id="KW-0175">Coiled coil</keyword>
<name>A0A9P9D6A2_9HYPO</name>
<evidence type="ECO:0000313" key="4">
    <source>
        <dbReference type="Proteomes" id="UP000738349"/>
    </source>
</evidence>
<feature type="coiled-coil region" evidence="1">
    <location>
        <begin position="94"/>
        <end position="128"/>
    </location>
</feature>
<evidence type="ECO:0000256" key="1">
    <source>
        <dbReference type="SAM" id="Coils"/>
    </source>
</evidence>